<dbReference type="InterPro" id="IPR004045">
    <property type="entry name" value="Glutathione_S-Trfase_N"/>
</dbReference>
<keyword evidence="4" id="KW-1185">Reference proteome</keyword>
<dbReference type="SFLD" id="SFLDG00358">
    <property type="entry name" value="Main_(cytGST)"/>
    <property type="match status" value="1"/>
</dbReference>
<comment type="caution">
    <text evidence="3">The sequence shown here is derived from an EMBL/GenBank/DDBJ whole genome shotgun (WGS) entry which is preliminary data.</text>
</comment>
<evidence type="ECO:0000313" key="3">
    <source>
        <dbReference type="EMBL" id="MBD0414299.1"/>
    </source>
</evidence>
<dbReference type="Pfam" id="PF14497">
    <property type="entry name" value="GST_C_3"/>
    <property type="match status" value="1"/>
</dbReference>
<dbReference type="RefSeq" id="WP_188163757.1">
    <property type="nucleotide sequence ID" value="NZ_JACVVX010000002.1"/>
</dbReference>
<dbReference type="EMBL" id="JACVVX010000002">
    <property type="protein sequence ID" value="MBD0414299.1"/>
    <property type="molecule type" value="Genomic_DNA"/>
</dbReference>
<dbReference type="Proteomes" id="UP000643405">
    <property type="component" value="Unassembled WGS sequence"/>
</dbReference>
<dbReference type="PANTHER" id="PTHR44051:SF2">
    <property type="entry name" value="HYPOTHETICAL GLUTATHIONE S-TRANSFERASE LIKE PROTEIN"/>
    <property type="match status" value="1"/>
</dbReference>
<dbReference type="SUPFAM" id="SSF52833">
    <property type="entry name" value="Thioredoxin-like"/>
    <property type="match status" value="1"/>
</dbReference>
<dbReference type="InterPro" id="IPR040079">
    <property type="entry name" value="Glutathione_S-Trfase"/>
</dbReference>
<dbReference type="PANTHER" id="PTHR44051">
    <property type="entry name" value="GLUTATHIONE S-TRANSFERASE-RELATED"/>
    <property type="match status" value="1"/>
</dbReference>
<dbReference type="PROSITE" id="PS50405">
    <property type="entry name" value="GST_CTER"/>
    <property type="match status" value="1"/>
</dbReference>
<proteinExistence type="predicted"/>
<dbReference type="PROSITE" id="PS50404">
    <property type="entry name" value="GST_NTER"/>
    <property type="match status" value="1"/>
</dbReference>
<evidence type="ECO:0000259" key="1">
    <source>
        <dbReference type="PROSITE" id="PS50404"/>
    </source>
</evidence>
<dbReference type="Gene3D" id="3.40.30.10">
    <property type="entry name" value="Glutaredoxin"/>
    <property type="match status" value="1"/>
</dbReference>
<dbReference type="InterPro" id="IPR004046">
    <property type="entry name" value="GST_C"/>
</dbReference>
<feature type="domain" description="GST N-terminal" evidence="1">
    <location>
        <begin position="3"/>
        <end position="85"/>
    </location>
</feature>
<evidence type="ECO:0000259" key="2">
    <source>
        <dbReference type="PROSITE" id="PS50405"/>
    </source>
</evidence>
<protein>
    <submittedName>
        <fullName evidence="3">Glutathione S-transferase family protein</fullName>
    </submittedName>
</protein>
<gene>
    <name evidence="3" type="ORF">ICI42_06500</name>
</gene>
<dbReference type="InterPro" id="IPR036249">
    <property type="entry name" value="Thioredoxin-like_sf"/>
</dbReference>
<organism evidence="3 4">
    <name type="scientific">Oryzicola mucosus</name>
    <dbReference type="NCBI Taxonomy" id="2767425"/>
    <lineage>
        <taxon>Bacteria</taxon>
        <taxon>Pseudomonadati</taxon>
        <taxon>Pseudomonadota</taxon>
        <taxon>Alphaproteobacteria</taxon>
        <taxon>Hyphomicrobiales</taxon>
        <taxon>Phyllobacteriaceae</taxon>
        <taxon>Oryzicola</taxon>
    </lineage>
</organism>
<reference evidence="3" key="1">
    <citation type="submission" date="2020-09" db="EMBL/GenBank/DDBJ databases">
        <title>Genome seq and assembly of Tianweitania sp.</title>
        <authorList>
            <person name="Chhetri G."/>
        </authorList>
    </citation>
    <scope>NUCLEOTIDE SEQUENCE</scope>
    <source>
        <strain evidence="3">Rool2</strain>
    </source>
</reference>
<feature type="domain" description="GST C-terminal" evidence="2">
    <location>
        <begin position="87"/>
        <end position="213"/>
    </location>
</feature>
<dbReference type="InterPro" id="IPR010987">
    <property type="entry name" value="Glutathione-S-Trfase_C-like"/>
</dbReference>
<sequence>MAETYRLHYFPESGNSYKIAQMLTLCDQPFKLVWTDFAGRITWSEEWRRKFNPMGEIPVLEEGGRQLTQTGPILLYLAEKFNLLTGGEESRYEVLRWLFWDNQKMSGYMATYRFIRTFSEGPDPAVLAFFRRRIDDFLGILEARLRDQPFVVGVNVTIADISMCAYLSYPEDEIGYDLGRSYPHVRAWLDRHAALPGWRSPYDLLPGQRLKRFDGDAGSFRPTRA</sequence>
<dbReference type="InterPro" id="IPR036282">
    <property type="entry name" value="Glutathione-S-Trfase_C_sf"/>
</dbReference>
<accession>A0A8J6PSH9</accession>
<dbReference type="Gene3D" id="1.20.1050.10">
    <property type="match status" value="1"/>
</dbReference>
<dbReference type="SFLD" id="SFLDS00019">
    <property type="entry name" value="Glutathione_Transferase_(cytos"/>
    <property type="match status" value="1"/>
</dbReference>
<dbReference type="AlphaFoldDB" id="A0A8J6PSH9"/>
<name>A0A8J6PSH9_9HYPH</name>
<dbReference type="Pfam" id="PF13417">
    <property type="entry name" value="GST_N_3"/>
    <property type="match status" value="1"/>
</dbReference>
<dbReference type="SUPFAM" id="SSF47616">
    <property type="entry name" value="GST C-terminal domain-like"/>
    <property type="match status" value="1"/>
</dbReference>
<evidence type="ECO:0000313" key="4">
    <source>
        <dbReference type="Proteomes" id="UP000643405"/>
    </source>
</evidence>